<feature type="compositionally biased region" description="Polar residues" evidence="1">
    <location>
        <begin position="474"/>
        <end position="484"/>
    </location>
</feature>
<evidence type="ECO:0000313" key="4">
    <source>
        <dbReference type="Proteomes" id="UP000232323"/>
    </source>
</evidence>
<feature type="signal peptide" evidence="2">
    <location>
        <begin position="1"/>
        <end position="23"/>
    </location>
</feature>
<sequence length="708" mass="79318">MATVLLFLLAWNYFNLIAKSGGSQEIESPEDLRSLPSDIESWNYSGMYEPEKERSSEGYLKVFGHQFQRRWWDHADLRSAFVTSDFKQMRPFLAKLHAGRPVSVVAYGDSIVEKHGGCFHRDMEQLGRHGVQIPGGVYYRSHCTKHAQTRWLTAFMHLINTTWPHPEHLLVNNGLAGTPINGHSEASCVEFTLPTVVDLIILEQLLFTEDDQIVTNIERLVNRIWLHAKNTTWRGPIPVIIINMDRARHTDTPAWLDNTEDHCLRDGSKCSKECPNSFSIPQASFTHSWPKAVGTHEVARHHGMASIDFKPLVGRIFKKLFLLEQGGSFSYGVQSEQTEDRGPLNISVDLGPEPTNKKSLTTTTSLSNTSSSSVQPGSPSEWSPSHCEYFAAMYRDNIHPGLMGGLLLADLLTSYLADADLDYRLHHEQQHLVHITHPTTMDSIVDAASIADDDMQPISHNQPLVASQGYLRSANQTPESTQQEHLVKASQISSDSSSIDARAPAVQTALFPWLSPQSVILPHSRCYGFLVRPSGSTWFNEGTDVSQEAMLPMHVALKEGWTFVENEGGAEGKTVYKPGWTAYQPVSKLEVEVNTDFSALHGSEPSVSEKVDIMVTYLSSYEHMGQAELRCVSNCVCEKRSLDGHEPQWKFSLPRLITLPLLVPHAKCVVQVEVLNTTRSGEYKVKVMQLTVSTMWNAYSDLMLMYTT</sequence>
<gene>
    <name evidence="3" type="ORF">CEUSTIGMA_g3317.t1</name>
</gene>
<protein>
    <recommendedName>
        <fullName evidence="5">SGNH hydrolase-type esterase domain-containing protein</fullName>
    </recommendedName>
</protein>
<keyword evidence="2" id="KW-0732">Signal</keyword>
<feature type="compositionally biased region" description="Low complexity" evidence="1">
    <location>
        <begin position="357"/>
        <end position="382"/>
    </location>
</feature>
<accession>A0A250WYF1</accession>
<dbReference type="OrthoDB" id="532025at2759"/>
<feature type="region of interest" description="Disordered" evidence="1">
    <location>
        <begin position="474"/>
        <end position="493"/>
    </location>
</feature>
<dbReference type="Proteomes" id="UP000232323">
    <property type="component" value="Unassembled WGS sequence"/>
</dbReference>
<organism evidence="3 4">
    <name type="scientific">Chlamydomonas eustigma</name>
    <dbReference type="NCBI Taxonomy" id="1157962"/>
    <lineage>
        <taxon>Eukaryota</taxon>
        <taxon>Viridiplantae</taxon>
        <taxon>Chlorophyta</taxon>
        <taxon>core chlorophytes</taxon>
        <taxon>Chlorophyceae</taxon>
        <taxon>CS clade</taxon>
        <taxon>Chlamydomonadales</taxon>
        <taxon>Chlamydomonadaceae</taxon>
        <taxon>Chlamydomonas</taxon>
    </lineage>
</organism>
<evidence type="ECO:0000256" key="2">
    <source>
        <dbReference type="SAM" id="SignalP"/>
    </source>
</evidence>
<feature type="chain" id="PRO_5012242136" description="SGNH hydrolase-type esterase domain-containing protein" evidence="2">
    <location>
        <begin position="24"/>
        <end position="708"/>
    </location>
</feature>
<reference evidence="3 4" key="1">
    <citation type="submission" date="2017-08" db="EMBL/GenBank/DDBJ databases">
        <title>Acidophilic green algal genome provides insights into adaptation to an acidic environment.</title>
        <authorList>
            <person name="Hirooka S."/>
            <person name="Hirose Y."/>
            <person name="Kanesaki Y."/>
            <person name="Higuchi S."/>
            <person name="Fujiwara T."/>
            <person name="Onuma R."/>
            <person name="Era A."/>
            <person name="Ohbayashi R."/>
            <person name="Uzuka A."/>
            <person name="Nozaki H."/>
            <person name="Yoshikawa H."/>
            <person name="Miyagishima S.Y."/>
        </authorList>
    </citation>
    <scope>NUCLEOTIDE SEQUENCE [LARGE SCALE GENOMIC DNA]</scope>
    <source>
        <strain evidence="3 4">NIES-2499</strain>
    </source>
</reference>
<name>A0A250WYF1_9CHLO</name>
<dbReference type="AlphaFoldDB" id="A0A250WYF1"/>
<dbReference type="PANTHER" id="PTHR34407">
    <property type="entry name" value="EXPRESSED PROTEIN"/>
    <property type="match status" value="1"/>
</dbReference>
<dbReference type="PANTHER" id="PTHR34407:SF1">
    <property type="entry name" value="SGNH HYDROLASE-TYPE ESTERASE DOMAIN-CONTAINING PROTEIN"/>
    <property type="match status" value="1"/>
</dbReference>
<dbReference type="EMBL" id="BEGY01000014">
    <property type="protein sequence ID" value="GAX75874.1"/>
    <property type="molecule type" value="Genomic_DNA"/>
</dbReference>
<keyword evidence="4" id="KW-1185">Reference proteome</keyword>
<evidence type="ECO:0000256" key="1">
    <source>
        <dbReference type="SAM" id="MobiDB-lite"/>
    </source>
</evidence>
<comment type="caution">
    <text evidence="3">The sequence shown here is derived from an EMBL/GenBank/DDBJ whole genome shotgun (WGS) entry which is preliminary data.</text>
</comment>
<feature type="region of interest" description="Disordered" evidence="1">
    <location>
        <begin position="333"/>
        <end position="382"/>
    </location>
</feature>
<evidence type="ECO:0008006" key="5">
    <source>
        <dbReference type="Google" id="ProtNLM"/>
    </source>
</evidence>
<evidence type="ECO:0000313" key="3">
    <source>
        <dbReference type="EMBL" id="GAX75874.1"/>
    </source>
</evidence>
<proteinExistence type="predicted"/>